<dbReference type="Proteomes" id="UP000039865">
    <property type="component" value="Unassembled WGS sequence"/>
</dbReference>
<sequence>MDQPFDMAKESMRSAQQNNRKVPNLKNLRDMIKKNSTNSSQSPSNQINIKSERTNKNESECSFTLTSDEERDADGNSIGGRRSSITGKRSKGNKIPLPENQTILVQEAQSRVTPKSSSQTVVHEAHEREEADDDDQFLKELEEENKLLEEELKNLQSGKPGAGGFINLNSTNGLASMLPRQPTADSRKSQSVQNSHNPLKRKNSTSSQNSSGVPVQRKIRFQDEVNVSPLNIHMGSSSKKSLTPKRDSVSPYTSNRSNNYHKPSRSASSNQSLSPRPQRYPQPNINKITSPNNHTQSIKIQNSLDQQQQSLTNRSIQSISPSKDSSRYMQSISQPSNRDSLQHNHNLSVSGNGNQNQGTIDIEKYKSLELRLMGCMRTIKTLEKENQAKTDKIASLQLELEKKTKTIEQINNERMNQSVSLQRQSVQSKIEFNQRKKEKEQEQKLKDQESLITDQKKQMTRFQEMNKQLIEKVKEMEHQLLDKENMTTLQLNDASQTKKENQQLKNEIKQIKQDKKKSEYLERECQIIKDKYENLRISSAKFEEASQELYRNHQMMNEKMKLFIRQAAERGVLKEIAI</sequence>
<feature type="compositionally biased region" description="Polar residues" evidence="2">
    <location>
        <begin position="204"/>
        <end position="213"/>
    </location>
</feature>
<feature type="compositionally biased region" description="Polar residues" evidence="2">
    <location>
        <begin position="305"/>
        <end position="314"/>
    </location>
</feature>
<accession>A0A078A1G5</accession>
<feature type="compositionally biased region" description="Polar residues" evidence="2">
    <location>
        <begin position="99"/>
        <end position="121"/>
    </location>
</feature>
<reference evidence="3 4" key="1">
    <citation type="submission" date="2014-06" db="EMBL/GenBank/DDBJ databases">
        <authorList>
            <person name="Swart Estienne"/>
        </authorList>
    </citation>
    <scope>NUCLEOTIDE SEQUENCE [LARGE SCALE GENOMIC DNA]</scope>
    <source>
        <strain evidence="3 4">130c</strain>
    </source>
</reference>
<evidence type="ECO:0000313" key="4">
    <source>
        <dbReference type="Proteomes" id="UP000039865"/>
    </source>
</evidence>
<feature type="compositionally biased region" description="Low complexity" evidence="2">
    <location>
        <begin position="34"/>
        <end position="49"/>
    </location>
</feature>
<dbReference type="InParanoid" id="A0A078A1G5"/>
<feature type="region of interest" description="Disordered" evidence="2">
    <location>
        <begin position="305"/>
        <end position="358"/>
    </location>
</feature>
<feature type="region of interest" description="Disordered" evidence="2">
    <location>
        <begin position="155"/>
        <end position="293"/>
    </location>
</feature>
<feature type="region of interest" description="Disordered" evidence="2">
    <location>
        <begin position="1"/>
        <end position="136"/>
    </location>
</feature>
<evidence type="ECO:0000256" key="2">
    <source>
        <dbReference type="SAM" id="MobiDB-lite"/>
    </source>
</evidence>
<feature type="compositionally biased region" description="Polar residues" evidence="2">
    <location>
        <begin position="327"/>
        <end position="358"/>
    </location>
</feature>
<dbReference type="EMBL" id="CCKQ01004784">
    <property type="protein sequence ID" value="CDW75940.1"/>
    <property type="molecule type" value="Genomic_DNA"/>
</dbReference>
<feature type="compositionally biased region" description="Basic and acidic residues" evidence="2">
    <location>
        <begin position="50"/>
        <end position="59"/>
    </location>
</feature>
<organism evidence="3 4">
    <name type="scientific">Stylonychia lemnae</name>
    <name type="common">Ciliate</name>
    <dbReference type="NCBI Taxonomy" id="5949"/>
    <lineage>
        <taxon>Eukaryota</taxon>
        <taxon>Sar</taxon>
        <taxon>Alveolata</taxon>
        <taxon>Ciliophora</taxon>
        <taxon>Intramacronucleata</taxon>
        <taxon>Spirotrichea</taxon>
        <taxon>Stichotrichia</taxon>
        <taxon>Sporadotrichida</taxon>
        <taxon>Oxytrichidae</taxon>
        <taxon>Stylonychinae</taxon>
        <taxon>Stylonychia</taxon>
    </lineage>
</organism>
<evidence type="ECO:0000313" key="3">
    <source>
        <dbReference type="EMBL" id="CDW75940.1"/>
    </source>
</evidence>
<feature type="compositionally biased region" description="Polar residues" evidence="2">
    <location>
        <begin position="250"/>
        <end position="293"/>
    </location>
</feature>
<evidence type="ECO:0000256" key="1">
    <source>
        <dbReference type="SAM" id="Coils"/>
    </source>
</evidence>
<proteinExistence type="predicted"/>
<protein>
    <submittedName>
        <fullName evidence="3">Uncharacterized protein</fullName>
    </submittedName>
</protein>
<dbReference type="AlphaFoldDB" id="A0A078A1G5"/>
<feature type="coiled-coil region" evidence="1">
    <location>
        <begin position="365"/>
        <end position="524"/>
    </location>
</feature>
<gene>
    <name evidence="3" type="primary">Contig10956.g11719</name>
    <name evidence="3" type="ORF">STYLEM_4936</name>
</gene>
<name>A0A078A1G5_STYLE</name>
<keyword evidence="1" id="KW-0175">Coiled coil</keyword>
<keyword evidence="4" id="KW-1185">Reference proteome</keyword>